<protein>
    <recommendedName>
        <fullName evidence="4">Secreted protein</fullName>
    </recommendedName>
</protein>
<evidence type="ECO:0000313" key="3">
    <source>
        <dbReference type="Proteomes" id="UP000586827"/>
    </source>
</evidence>
<dbReference type="Proteomes" id="UP000586827">
    <property type="component" value="Unassembled WGS sequence"/>
</dbReference>
<comment type="caution">
    <text evidence="2">The sequence shown here is derived from an EMBL/GenBank/DDBJ whole genome shotgun (WGS) entry which is preliminary data.</text>
</comment>
<dbReference type="AlphaFoldDB" id="A0A849C8T4"/>
<name>A0A849C8T4_9NOCA</name>
<keyword evidence="3" id="KW-1185">Reference proteome</keyword>
<keyword evidence="1" id="KW-0732">Signal</keyword>
<dbReference type="EMBL" id="JABELX010000017">
    <property type="protein sequence ID" value="NNH75002.1"/>
    <property type="molecule type" value="Genomic_DNA"/>
</dbReference>
<sequence length="140" mass="15057">MNMRIVGLLTAVTATLTAPAIAHAEPVTPVATRDATCAFTFQPPQPYLLHDAVLIAGYVTCAARPDDFHISLRLQRREGGNWVTRDGMDSNDIPNPNLNVAARDLDCEPGAWQGAYTMSWSVGDDWGVANNVSTTAIISC</sequence>
<dbReference type="RefSeq" id="WP_067529428.1">
    <property type="nucleotide sequence ID" value="NZ_JABELX010000017.1"/>
</dbReference>
<evidence type="ECO:0000313" key="2">
    <source>
        <dbReference type="EMBL" id="NNH75002.1"/>
    </source>
</evidence>
<proteinExistence type="predicted"/>
<accession>A0A849C8T4</accession>
<feature type="signal peptide" evidence="1">
    <location>
        <begin position="1"/>
        <end position="24"/>
    </location>
</feature>
<evidence type="ECO:0000256" key="1">
    <source>
        <dbReference type="SAM" id="SignalP"/>
    </source>
</evidence>
<evidence type="ECO:0008006" key="4">
    <source>
        <dbReference type="Google" id="ProtNLM"/>
    </source>
</evidence>
<feature type="chain" id="PRO_5032671444" description="Secreted protein" evidence="1">
    <location>
        <begin position="25"/>
        <end position="140"/>
    </location>
</feature>
<gene>
    <name evidence="2" type="ORF">HLB23_35000</name>
</gene>
<organism evidence="2 3">
    <name type="scientific">Nocardia uniformis</name>
    <dbReference type="NCBI Taxonomy" id="53432"/>
    <lineage>
        <taxon>Bacteria</taxon>
        <taxon>Bacillati</taxon>
        <taxon>Actinomycetota</taxon>
        <taxon>Actinomycetes</taxon>
        <taxon>Mycobacteriales</taxon>
        <taxon>Nocardiaceae</taxon>
        <taxon>Nocardia</taxon>
    </lineage>
</organism>
<reference evidence="2 3" key="1">
    <citation type="submission" date="2020-05" db="EMBL/GenBank/DDBJ databases">
        <title>MicrobeNet Type strains.</title>
        <authorList>
            <person name="Nicholson A.C."/>
        </authorList>
    </citation>
    <scope>NUCLEOTIDE SEQUENCE [LARGE SCALE GENOMIC DNA]</scope>
    <source>
        <strain evidence="2 3">JCM 3224</strain>
    </source>
</reference>